<evidence type="ECO:0000259" key="2">
    <source>
        <dbReference type="Pfam" id="PF16107"/>
    </source>
</evidence>
<feature type="chain" id="PRO_5038211076" description="DUF4825 domain-containing protein" evidence="1">
    <location>
        <begin position="25"/>
        <end position="157"/>
    </location>
</feature>
<accession>A0A0U4FVJ1</accession>
<dbReference type="EMBL" id="CP013862">
    <property type="protein sequence ID" value="ALX47661.1"/>
    <property type="molecule type" value="Genomic_DNA"/>
</dbReference>
<feature type="signal peptide" evidence="1">
    <location>
        <begin position="1"/>
        <end position="24"/>
    </location>
</feature>
<dbReference type="InterPro" id="IPR032250">
    <property type="entry name" value="DUF4825"/>
</dbReference>
<protein>
    <recommendedName>
        <fullName evidence="2">DUF4825 domain-containing protein</fullName>
    </recommendedName>
</protein>
<dbReference type="PROSITE" id="PS51257">
    <property type="entry name" value="PROKAR_LIPOPROTEIN"/>
    <property type="match status" value="1"/>
</dbReference>
<dbReference type="Pfam" id="PF16107">
    <property type="entry name" value="DUF4825"/>
    <property type="match status" value="1"/>
</dbReference>
<evidence type="ECO:0000256" key="1">
    <source>
        <dbReference type="SAM" id="SignalP"/>
    </source>
</evidence>
<dbReference type="AlphaFoldDB" id="A0A0U4FVJ1"/>
<dbReference type="OrthoDB" id="2352542at2"/>
<dbReference type="Proteomes" id="UP000050331">
    <property type="component" value="Chromosome"/>
</dbReference>
<keyword evidence="1" id="KW-0732">Signal</keyword>
<feature type="domain" description="DUF4825" evidence="2">
    <location>
        <begin position="31"/>
        <end position="116"/>
    </location>
</feature>
<proteinExistence type="predicted"/>
<gene>
    <name evidence="3" type="ORF">AOX59_03010</name>
    <name evidence="4" type="ORF">AOX59_15190</name>
</gene>
<dbReference type="KEGG" id="lao:AOX59_15190"/>
<reference evidence="4 5" key="1">
    <citation type="submission" date="2016-01" db="EMBL/GenBank/DDBJ databases">
        <title>Complete genome sequence of strain Lentibacillus amyloliquefaciens LAM0015T isolated from saline sediment.</title>
        <authorList>
            <person name="Wang J.-L."/>
            <person name="He M.-X."/>
        </authorList>
    </citation>
    <scope>NUCLEOTIDE SEQUENCE [LARGE SCALE GENOMIC DNA]</scope>
    <source>
        <strain evidence="4 5">LAM0015</strain>
    </source>
</reference>
<evidence type="ECO:0000313" key="3">
    <source>
        <dbReference type="EMBL" id="ALX47661.1"/>
    </source>
</evidence>
<evidence type="ECO:0000313" key="5">
    <source>
        <dbReference type="Proteomes" id="UP000050331"/>
    </source>
</evidence>
<dbReference type="EMBL" id="CP013862">
    <property type="protein sequence ID" value="ALX49797.1"/>
    <property type="molecule type" value="Genomic_DNA"/>
</dbReference>
<evidence type="ECO:0000313" key="4">
    <source>
        <dbReference type="EMBL" id="ALX49797.1"/>
    </source>
</evidence>
<sequence>MKQMFKFSSFLILIILIVSGCSKANGAGDMFKYKDSYVGDNSAVGNIANQLQGAEHLKGFELETKEKPYGVILNYDWSESEQNYKKAAVFNATFLFTLVQNADWITFNFDNQEYKITKENLQNWYGEDFSELKNKDDLKELAQKHLENEDKVNQLFE</sequence>
<keyword evidence="5" id="KW-1185">Reference proteome</keyword>
<name>A0A0U4FVJ1_9BACI</name>
<organism evidence="4 5">
    <name type="scientific">Lentibacillus amyloliquefaciens</name>
    <dbReference type="NCBI Taxonomy" id="1472767"/>
    <lineage>
        <taxon>Bacteria</taxon>
        <taxon>Bacillati</taxon>
        <taxon>Bacillota</taxon>
        <taxon>Bacilli</taxon>
        <taxon>Bacillales</taxon>
        <taxon>Bacillaceae</taxon>
        <taxon>Lentibacillus</taxon>
    </lineage>
</organism>
<dbReference type="STRING" id="1472767.AOX59_03010"/>
<dbReference type="KEGG" id="lao:AOX59_03010"/>